<dbReference type="eggNOG" id="ENOG502S3B6">
    <property type="taxonomic scope" value="Eukaryota"/>
</dbReference>
<dbReference type="AlphaFoldDB" id="A9UNQ4"/>
<dbReference type="Gene3D" id="2.60.120.1390">
    <property type="match status" value="2"/>
</dbReference>
<evidence type="ECO:0000256" key="1">
    <source>
        <dbReference type="SAM" id="SignalP"/>
    </source>
</evidence>
<dbReference type="KEGG" id="mbr:MONBRDRAFT_21825"/>
<dbReference type="Proteomes" id="UP000001357">
    <property type="component" value="Unassembled WGS sequence"/>
</dbReference>
<organism evidence="2 3">
    <name type="scientific">Monosiga brevicollis</name>
    <name type="common">Choanoflagellate</name>
    <dbReference type="NCBI Taxonomy" id="81824"/>
    <lineage>
        <taxon>Eukaryota</taxon>
        <taxon>Choanoflagellata</taxon>
        <taxon>Craspedida</taxon>
        <taxon>Salpingoecidae</taxon>
        <taxon>Monosiga</taxon>
    </lineage>
</organism>
<keyword evidence="3" id="KW-1185">Reference proteome</keyword>
<dbReference type="InParanoid" id="A9UNQ4"/>
<name>A9UNQ4_MONBE</name>
<reference evidence="2 3" key="1">
    <citation type="journal article" date="2008" name="Nature">
        <title>The genome of the choanoflagellate Monosiga brevicollis and the origin of metazoans.</title>
        <authorList>
            <consortium name="JGI Sequencing"/>
            <person name="King N."/>
            <person name="Westbrook M.J."/>
            <person name="Young S.L."/>
            <person name="Kuo A."/>
            <person name="Abedin M."/>
            <person name="Chapman J."/>
            <person name="Fairclough S."/>
            <person name="Hellsten U."/>
            <person name="Isogai Y."/>
            <person name="Letunic I."/>
            <person name="Marr M."/>
            <person name="Pincus D."/>
            <person name="Putnam N."/>
            <person name="Rokas A."/>
            <person name="Wright K.J."/>
            <person name="Zuzow R."/>
            <person name="Dirks W."/>
            <person name="Good M."/>
            <person name="Goodstein D."/>
            <person name="Lemons D."/>
            <person name="Li W."/>
            <person name="Lyons J.B."/>
            <person name="Morris A."/>
            <person name="Nichols S."/>
            <person name="Richter D.J."/>
            <person name="Salamov A."/>
            <person name="Bork P."/>
            <person name="Lim W.A."/>
            <person name="Manning G."/>
            <person name="Miller W.T."/>
            <person name="McGinnis W."/>
            <person name="Shapiro H."/>
            <person name="Tjian R."/>
            <person name="Grigoriev I.V."/>
            <person name="Rokhsar D."/>
        </authorList>
    </citation>
    <scope>NUCLEOTIDE SEQUENCE [LARGE SCALE GENOMIC DNA]</scope>
    <source>
        <strain evidence="3">MX1 / ATCC 50154</strain>
    </source>
</reference>
<dbReference type="Pfam" id="PF11175">
    <property type="entry name" value="DUF2961"/>
    <property type="match status" value="1"/>
</dbReference>
<sequence length="418" mass="46266">MDRRRAVQLLVLLAGASLLTSALAADSYVIGDQGQDCATTCGRRGQFCNPDVNTNNSDSIFKPSYCSDPSDENYGRCVGYVNPPVNGSCQARYWSVRRLCRCTGDATTLPFFGTGYSSGSLTVNETNHFEHVVADGHFGVMTHFWVTGTAELMDNTIIRYYIDNETKPSIEFRPSMAVGVGFNDSKAPWGTKWIGMGAGNGQGKNFNVNFKIPFQKSIRVTAQSSLNDSNGFYMIVRGVLDQEITFGGVTIPKTARLQLQRQENLVLQPMDFLNVVNVPSGAGLMLMSTLQVQSGNLNFLEGCYHAYTPVDMPWPGIVLSTGTEDYFDSAWYFNAGEFRLPVAGFTHLNVKNSSIEWSAYRFHEMDPLPFNNGFRLQWRNGDMNDPHSGLKCYTLANGNIVGSPTPSIVTSYGWVYTW</sequence>
<dbReference type="GeneID" id="5888028"/>
<feature type="chain" id="PRO_5002744582" evidence="1">
    <location>
        <begin position="25"/>
        <end position="418"/>
    </location>
</feature>
<evidence type="ECO:0000313" key="2">
    <source>
        <dbReference type="EMBL" id="EDQ92740.1"/>
    </source>
</evidence>
<gene>
    <name evidence="2" type="ORF">MONBRDRAFT_21825</name>
</gene>
<dbReference type="EMBL" id="CH991543">
    <property type="protein sequence ID" value="EDQ92740.1"/>
    <property type="molecule type" value="Genomic_DNA"/>
</dbReference>
<proteinExistence type="predicted"/>
<evidence type="ECO:0000313" key="3">
    <source>
        <dbReference type="Proteomes" id="UP000001357"/>
    </source>
</evidence>
<dbReference type="RefSeq" id="XP_001742502.1">
    <property type="nucleotide sequence ID" value="XM_001742450.1"/>
</dbReference>
<protein>
    <submittedName>
        <fullName evidence="2">Uncharacterized protein</fullName>
    </submittedName>
</protein>
<accession>A9UNQ4</accession>
<feature type="signal peptide" evidence="1">
    <location>
        <begin position="1"/>
        <end position="24"/>
    </location>
</feature>
<dbReference type="InterPro" id="IPR021345">
    <property type="entry name" value="DUF2961"/>
</dbReference>
<keyword evidence="1" id="KW-0732">Signal</keyword>